<evidence type="ECO:0000313" key="5">
    <source>
        <dbReference type="Proteomes" id="UP000033163"/>
    </source>
</evidence>
<dbReference type="Proteomes" id="UP000033163">
    <property type="component" value="Chromosome I"/>
</dbReference>
<dbReference type="EMBL" id="LN831776">
    <property type="protein sequence ID" value="CQR51559.1"/>
    <property type="molecule type" value="Genomic_DNA"/>
</dbReference>
<evidence type="ECO:0000259" key="2">
    <source>
        <dbReference type="PROSITE" id="PS50041"/>
    </source>
</evidence>
<dbReference type="Gene3D" id="3.10.100.10">
    <property type="entry name" value="Mannose-Binding Protein A, subunit A"/>
    <property type="match status" value="1"/>
</dbReference>
<proteinExistence type="predicted"/>
<evidence type="ECO:0000256" key="1">
    <source>
        <dbReference type="SAM" id="SignalP"/>
    </source>
</evidence>
<keyword evidence="1" id="KW-0732">Signal</keyword>
<dbReference type="InterPro" id="IPR016187">
    <property type="entry name" value="CTDL_fold"/>
</dbReference>
<dbReference type="KEGG" id="pri:PRIO_0306"/>
<feature type="signal peptide" evidence="1">
    <location>
        <begin position="1"/>
        <end position="37"/>
    </location>
</feature>
<dbReference type="InterPro" id="IPR001304">
    <property type="entry name" value="C-type_lectin-like"/>
</dbReference>
<dbReference type="Pfam" id="PF00395">
    <property type="entry name" value="SLH"/>
    <property type="match status" value="3"/>
</dbReference>
<reference evidence="5" key="1">
    <citation type="submission" date="2015-03" db="EMBL/GenBank/DDBJ databases">
        <authorList>
            <person name="Wibberg D."/>
        </authorList>
    </citation>
    <scope>NUCLEOTIDE SEQUENCE [LARGE SCALE GENOMIC DNA]</scope>
</reference>
<dbReference type="InterPro" id="IPR025883">
    <property type="entry name" value="Cadherin-like_domain"/>
</dbReference>
<dbReference type="RefSeq" id="WP_020427539.1">
    <property type="nucleotide sequence ID" value="NZ_AGBD01000415.1"/>
</dbReference>
<dbReference type="HOGENOM" id="CLU_253344_0_0_9"/>
<dbReference type="PROSITE" id="PS50041">
    <property type="entry name" value="C_TYPE_LECTIN_2"/>
    <property type="match status" value="1"/>
</dbReference>
<feature type="domain" description="SLH" evidence="3">
    <location>
        <begin position="1255"/>
        <end position="1313"/>
    </location>
</feature>
<organism evidence="4 5">
    <name type="scientific">Paenibacillus riograndensis SBR5</name>
    <dbReference type="NCBI Taxonomy" id="1073571"/>
    <lineage>
        <taxon>Bacteria</taxon>
        <taxon>Bacillati</taxon>
        <taxon>Bacillota</taxon>
        <taxon>Bacilli</taxon>
        <taxon>Bacillales</taxon>
        <taxon>Paenibacillaceae</taxon>
        <taxon>Paenibacillus</taxon>
        <taxon>Paenibacillus sonchi group</taxon>
    </lineage>
</organism>
<sequence length="1416" mass="151226">MTTSKKQNKRWSRSLATSLSFALVAVNLAIPGPAAHAAIGNDGSEQIFTSEKYRSFNKESGAVNLTFPELFITGNTGEMMTGATVVINGFQTGDVITFETAGTGITVNSSKGNGVYILTGNASIGVYQTVLENAKLNFTSAGERSVTFGLGPVLAFAKNGHFYEYVTDTDIEWPEARASAELRTYYGRQGYLATITDPEENAFIAEKAQGIGWIGGKDVDRAEDANGKATTRVSTLQSSGIGYGDWRWVTGPEGKLQYGGQFGLPFYKGYIAQGGINDTATVTNATYGLGSNKTMHNNWDAGEPNDYTYEHVMHIFANGKWNDYASDNKVDAYLVEYGGMEGDAATSINTTITLVDNTPLKQDIGTAQGYLDLAPPVYTKESLAVLKAASDAATAVLEDEHASPEEIAAARKSLADAIDGLVKQPPVANSASYTEGTNNQVSVVFDKPVKFNADDADTTDDFRVTLDGKLVDVTHAVVSDKDPRVIILTLASPLTNDPVVRIEYDSGQSAIEAQGPEETPVTDFTLIANGPFGDSLQIQEPASGIEVYGADFPVPVSGQTALDSTVTASVYNVDAHPDAYLFDLEVGITVSDAVYTWDTKMPGPLAPGSYHIAVTSSKTFGDEVRTETKLVPFTVPQLQLTHVAVDDKNPAQAVLTFNQNVGAVLNEADFAGLKIDGRKVVAVKSIQGNKAEVVLEEALGPDDALIVEYDDAAGGVTAEGNILNELRPINAGNQTGITKENDIIPLRLIAAYPEEGKLKLVFNKPINDFTSLAGFTYGGVPLKEPFEIHGNELIVSIPADHKGGLLSYDPKLGNVTEKGNGNNPLTGLQPGIDLGDDSKYIADEGKLPKNGLGLTVGDKAVPLTPGFQPDVSGGYKASVPNETDSIALNLAPTGNDNTLVKVSLNGVEVPGGDWSKLPLQEGLNIIQVDIVDAKHPGVKLGQYQIQVVRAGRVSQEPSSGGGYVPAPDKTKTEVIEVDVAIGGATAAGITKVPVQRTTRNDGTITDLVRFTKDKAEEAVKKAKETGQSIARVVIPDAADKVGEVNVQIPVETAKLLKENGIVLEMYTENAIIRIPNASLDGIAQDFYFRLVPVKSATERNEIEKRATLEAVVREVAGNNKIEVVARPMTIETNLSSRAVTLILPLKDVKLPANEAERNAFLAQLGIFIEHTDGQKEVVKGKAVTYKEGLLGLEFSVTKFSTFTIINFNNQAAASHGAYIVGFPDGEFKPDEQVTRAQMALMIARNLGYDANAAVGSLPFGDVAVRHYAARAIAFVNAQGIMKGDPNGQFRAAAPITRAEMAAVAANYMKLAVSADGKSSFNDTAGHWAQSVIEANLTAGLFKGYPDGSFKPNAYLTRAEAVVMVNQMFDRGPLYGADATKFPDVSGSHWAYRDIQEAVIDHKYRIDGEQKEQLVSE</sequence>
<dbReference type="PATRIC" id="fig|1073571.4.peg.293"/>
<feature type="domain" description="SLH" evidence="3">
    <location>
        <begin position="1315"/>
        <end position="1378"/>
    </location>
</feature>
<dbReference type="Pfam" id="PF13753">
    <property type="entry name" value="SWM_repeat"/>
    <property type="match status" value="1"/>
</dbReference>
<dbReference type="SUPFAM" id="SSF56436">
    <property type="entry name" value="C-type lectin-like"/>
    <property type="match status" value="1"/>
</dbReference>
<feature type="domain" description="C-type lectin" evidence="2">
    <location>
        <begin position="158"/>
        <end position="323"/>
    </location>
</feature>
<gene>
    <name evidence="4" type="ORF">PRIO_0306</name>
</gene>
<dbReference type="InterPro" id="IPR051465">
    <property type="entry name" value="Cell_Envelope_Struct_Comp"/>
</dbReference>
<dbReference type="Pfam" id="PF12733">
    <property type="entry name" value="Cadherin-like"/>
    <property type="match status" value="1"/>
</dbReference>
<dbReference type="PROSITE" id="PS51272">
    <property type="entry name" value="SLH"/>
    <property type="match status" value="3"/>
</dbReference>
<dbReference type="PANTHER" id="PTHR43308">
    <property type="entry name" value="OUTER MEMBRANE PROTEIN ALPHA-RELATED"/>
    <property type="match status" value="1"/>
</dbReference>
<dbReference type="PANTHER" id="PTHR43308:SF5">
    <property type="entry name" value="S-LAYER PROTEIN _ PEPTIDOGLYCAN ENDO-BETA-N-ACETYLGLUCOSAMINIDASE"/>
    <property type="match status" value="1"/>
</dbReference>
<feature type="chain" id="PRO_5002420624" description="Secreted protein" evidence="1">
    <location>
        <begin position="38"/>
        <end position="1416"/>
    </location>
</feature>
<dbReference type="InterPro" id="IPR001119">
    <property type="entry name" value="SLH_dom"/>
</dbReference>
<feature type="domain" description="SLH" evidence="3">
    <location>
        <begin position="1193"/>
        <end position="1254"/>
    </location>
</feature>
<dbReference type="Gene3D" id="1.20.1270.90">
    <property type="entry name" value="AF1782-like"/>
    <property type="match status" value="1"/>
</dbReference>
<dbReference type="InterPro" id="IPR028059">
    <property type="entry name" value="SWM_rpt"/>
</dbReference>
<evidence type="ECO:0008006" key="6">
    <source>
        <dbReference type="Google" id="ProtNLM"/>
    </source>
</evidence>
<evidence type="ECO:0000259" key="3">
    <source>
        <dbReference type="PROSITE" id="PS51272"/>
    </source>
</evidence>
<protein>
    <recommendedName>
        <fullName evidence="6">Secreted protein</fullName>
    </recommendedName>
</protein>
<evidence type="ECO:0000313" key="4">
    <source>
        <dbReference type="EMBL" id="CQR51559.1"/>
    </source>
</evidence>
<accession>A0A0E4H7B9</accession>
<dbReference type="InterPro" id="IPR016186">
    <property type="entry name" value="C-type_lectin-like/link_sf"/>
</dbReference>
<name>A0A0E4H7B9_9BACL</name>